<dbReference type="EMBL" id="OZ020100">
    <property type="protein sequence ID" value="CAK9273018.1"/>
    <property type="molecule type" value="Genomic_DNA"/>
</dbReference>
<proteinExistence type="predicted"/>
<evidence type="ECO:0000313" key="1">
    <source>
        <dbReference type="EMBL" id="CAK9273018.1"/>
    </source>
</evidence>
<name>A0ABP0X1N1_9BRYO</name>
<keyword evidence="2" id="KW-1185">Reference proteome</keyword>
<organism evidence="1 2">
    <name type="scientific">Sphagnum jensenii</name>
    <dbReference type="NCBI Taxonomy" id="128206"/>
    <lineage>
        <taxon>Eukaryota</taxon>
        <taxon>Viridiplantae</taxon>
        <taxon>Streptophyta</taxon>
        <taxon>Embryophyta</taxon>
        <taxon>Bryophyta</taxon>
        <taxon>Sphagnophytina</taxon>
        <taxon>Sphagnopsida</taxon>
        <taxon>Sphagnales</taxon>
        <taxon>Sphagnaceae</taxon>
        <taxon>Sphagnum</taxon>
    </lineage>
</organism>
<gene>
    <name evidence="1" type="ORF">CSSPJE1EN1_LOCUS18496</name>
</gene>
<accession>A0ABP0X1N1</accession>
<evidence type="ECO:0000313" key="2">
    <source>
        <dbReference type="Proteomes" id="UP001497444"/>
    </source>
</evidence>
<dbReference type="Proteomes" id="UP001497444">
    <property type="component" value="Chromosome 5"/>
</dbReference>
<protein>
    <submittedName>
        <fullName evidence="1">Uncharacterized protein</fullName>
    </submittedName>
</protein>
<reference evidence="1" key="1">
    <citation type="submission" date="2024-02" db="EMBL/GenBank/DDBJ databases">
        <authorList>
            <consortium name="ELIXIR-Norway"/>
            <consortium name="Elixir Norway"/>
        </authorList>
    </citation>
    <scope>NUCLEOTIDE SEQUENCE</scope>
</reference>
<sequence length="114" mass="12303">MASVHVGNPRAHIFVMVDGRNAVVFETKSGGLGPLQGDPWPLHKVWVPFSCSTGTIWPSLLQSNNFHHVARMRSCAAGVMEVLIIGAAGNLNCWCKCDITEGGAERLIGCIFQL</sequence>